<evidence type="ECO:0000313" key="2">
    <source>
        <dbReference type="EMBL" id="SFK77201.1"/>
    </source>
</evidence>
<reference evidence="2 3" key="1">
    <citation type="submission" date="2016-10" db="EMBL/GenBank/DDBJ databases">
        <authorList>
            <person name="de Groot N.N."/>
        </authorList>
    </citation>
    <scope>NUCLEOTIDE SEQUENCE [LARGE SCALE GENOMIC DNA]</scope>
    <source>
        <strain evidence="2 3">DSM 19981</strain>
    </source>
</reference>
<keyword evidence="1" id="KW-0732">Signal</keyword>
<feature type="chain" id="PRO_5011538477" evidence="1">
    <location>
        <begin position="19"/>
        <end position="130"/>
    </location>
</feature>
<dbReference type="Proteomes" id="UP000199473">
    <property type="component" value="Unassembled WGS sequence"/>
</dbReference>
<dbReference type="EMBL" id="FOSQ01000007">
    <property type="protein sequence ID" value="SFK77201.1"/>
    <property type="molecule type" value="Genomic_DNA"/>
</dbReference>
<sequence>MRVFLVAAALALATPAAAQTPITAWCAGGVTGGGNGTRIMPDGRLLRLSRTTAAAPEVATPLGEDEAAFRRWDAILAAAGFIRMGGGAPGNMTCSLSQGTTTIRWPGTTPPPDLPPTVAQVFGELRGWRP</sequence>
<accession>A0A1I4CAY6</accession>
<name>A0A1I4CAY6_9PROT</name>
<dbReference type="STRING" id="1123062.SAMN02745775_10729"/>
<dbReference type="RefSeq" id="WP_092961229.1">
    <property type="nucleotide sequence ID" value="NZ_FOSQ01000007.1"/>
</dbReference>
<gene>
    <name evidence="2" type="ORF">SAMN02745775_10729</name>
</gene>
<protein>
    <submittedName>
        <fullName evidence="2">Uncharacterized protein</fullName>
    </submittedName>
</protein>
<feature type="signal peptide" evidence="1">
    <location>
        <begin position="1"/>
        <end position="18"/>
    </location>
</feature>
<organism evidence="2 3">
    <name type="scientific">Falsiroseomonas stagni DSM 19981</name>
    <dbReference type="NCBI Taxonomy" id="1123062"/>
    <lineage>
        <taxon>Bacteria</taxon>
        <taxon>Pseudomonadati</taxon>
        <taxon>Pseudomonadota</taxon>
        <taxon>Alphaproteobacteria</taxon>
        <taxon>Acetobacterales</taxon>
        <taxon>Roseomonadaceae</taxon>
        <taxon>Falsiroseomonas</taxon>
    </lineage>
</organism>
<dbReference type="AlphaFoldDB" id="A0A1I4CAY6"/>
<keyword evidence="3" id="KW-1185">Reference proteome</keyword>
<evidence type="ECO:0000313" key="3">
    <source>
        <dbReference type="Proteomes" id="UP000199473"/>
    </source>
</evidence>
<evidence type="ECO:0000256" key="1">
    <source>
        <dbReference type="SAM" id="SignalP"/>
    </source>
</evidence>
<proteinExistence type="predicted"/>